<dbReference type="SUPFAM" id="SSF53955">
    <property type="entry name" value="Lysozyme-like"/>
    <property type="match status" value="1"/>
</dbReference>
<reference evidence="1 2" key="1">
    <citation type="journal article" date="2015" name="Stand. Genomic Sci.">
        <title>High quality draft genome of Lactobacillus kunkeei EFB6, isolated from a German European foulbrood outbreak of honeybees.</title>
        <authorList>
            <person name="Djukic M."/>
            <person name="Poehlein A."/>
            <person name="Strauss J."/>
            <person name="Tann F.J."/>
            <person name="Leimbach A."/>
            <person name="Hoppert M."/>
            <person name="Daniel R."/>
        </authorList>
    </citation>
    <scope>NUCLEOTIDE SEQUENCE [LARGE SCALE GENOMIC DNA]</scope>
    <source>
        <strain evidence="1 2">EFB6</strain>
    </source>
</reference>
<dbReference type="CDD" id="cd13402">
    <property type="entry name" value="LT_TF-like"/>
    <property type="match status" value="1"/>
</dbReference>
<dbReference type="EMBL" id="AZBY01000020">
    <property type="protein sequence ID" value="KDB00578.1"/>
    <property type="molecule type" value="Genomic_DNA"/>
</dbReference>
<evidence type="ECO:0000313" key="1">
    <source>
        <dbReference type="EMBL" id="KDB00578.1"/>
    </source>
</evidence>
<gene>
    <name evidence="1" type="ORF">LAKU_20c00230</name>
</gene>
<evidence type="ECO:0000313" key="2">
    <source>
        <dbReference type="Proteomes" id="UP000026921"/>
    </source>
</evidence>
<comment type="caution">
    <text evidence="1">The sequence shown here is derived from an EMBL/GenBank/DDBJ whole genome shotgun (WGS) entry which is preliminary data.</text>
</comment>
<dbReference type="InterPro" id="IPR016024">
    <property type="entry name" value="ARM-type_fold"/>
</dbReference>
<dbReference type="SUPFAM" id="SSF48371">
    <property type="entry name" value="ARM repeat"/>
    <property type="match status" value="1"/>
</dbReference>
<proteinExistence type="predicted"/>
<dbReference type="RefSeq" id="WP_034534910.1">
    <property type="nucleotide sequence ID" value="NZ_AZBY01000020.1"/>
</dbReference>
<dbReference type="AlphaFoldDB" id="A0A836YUK5"/>
<dbReference type="InterPro" id="IPR023346">
    <property type="entry name" value="Lysozyme-like_dom_sf"/>
</dbReference>
<organism evidence="1 2">
    <name type="scientific">Apilactobacillus kunkeei EFB6</name>
    <dbReference type="NCBI Taxonomy" id="1419324"/>
    <lineage>
        <taxon>Bacteria</taxon>
        <taxon>Bacillati</taxon>
        <taxon>Bacillota</taxon>
        <taxon>Bacilli</taxon>
        <taxon>Lactobacillales</taxon>
        <taxon>Lactobacillaceae</taxon>
        <taxon>Apilactobacillus</taxon>
    </lineage>
</organism>
<accession>A0A836YUK5</accession>
<name>A0A836YUK5_9LACO</name>
<protein>
    <submittedName>
        <fullName evidence="1">Putative phage protein</fullName>
    </submittedName>
</protein>
<dbReference type="Proteomes" id="UP000026921">
    <property type="component" value="Unassembled WGS sequence"/>
</dbReference>
<sequence length="1175" mass="128657">MDMLRNADIGLSFHFQGMEIIKEINNQLDQTISKFRSLGSIADGASNDFNKLGNDGKRASNSMNDSFLRVKRCVDGVTNSVRQANSGINGINDNRVQTLNRSISETNKIAASTRKTIESLQKNANGFKSDSIKSFGNSISKVGQQSSKADKETGKATEGLHRFRDTALGVFAGNMITNGMQAVESNFKSIFETGIQVNSTIDDMGTRWTQAGLNAKQKNGMLEQIQEIRRHSDISAVAINNMQKQYLSMTGSATQAMELTSAVTSFSKAGNLKPQQEQGLTRLMSSNKAVNARMFQRTLGTSPNFVNEIIKQTGMSKQAFYSLLQAGKFTGSQLREAMIKASKDSNKAWSDYAKTSTGKMDLLKATATTIKNSFASNLAKGAFDVVNHIAGNSKQLNNLQKTLVKSAQDAGKAIGNLIGKVVSFIAKNLKPIESMAGSLWKIAKALASGAWTAITAPLKLIATHGKNAKNSMQSLADKLKVVSQHQTALKVIGGTLVGMLVTLKAMQGVILFDKFIKSMKDIAGVTKNAYLAIKNFSFAEKIASIQGKVMAAVNKVLAVAQWALNAAMDANPIGLLIIAIGGLVAGLYELYKHFKPFRNLVNGTFKAIGKVISGWWKQVQKNFKAVQRIIGMFAKYIKKNFGNVLKDQMKVAKNVFKVIGDIIRVFKDIFTLNFKDLGKVIPKLAKDLWNLIKSIWKTGSDFVVDIGSNMWKSIWNTFKSWGKAISNFFKDLWQDIKNAVADGINSVTGIINEGIKGLNWILSKVGGSGHTIGYIPKVHFANGTMGGRLTHHTMAMLNDGNDSPETDNKEMAILPNGRAFIPQKRNWTGILPKGTAVLNATETKMFMQMRGIEKFGSGTGILNWVKNTTGRVVNVSKHDISRDINGVKDVAGSMWSGAKKVANAIAHPIKFIEHFFGNLPKMPEFLTDFGKGVTNKAKDALVSWFKKFGDNGANNPGGSGVQRWRKIIQQAGAFMHESLSNSDMNLILSRIQRESGGNPTIKQQVSDVNSAAGHPAQGLLQYVPSTFASWAVSGHNNLLNGYDQLLAMFNDSNWRTDIANNGGWGPTGHRARKNGGPVSKNNWYKVNEEGFELFKPNTDGKVINHNDSKTRLGNLNRKQNINIDGRIMNITINGNMSKEEVYDTFQKAHEDSLRSISEKLQQSLGMNEDTGYYPI</sequence>